<dbReference type="InterPro" id="IPR018683">
    <property type="entry name" value="DUF2169"/>
</dbReference>
<evidence type="ECO:0000313" key="3">
    <source>
        <dbReference type="Proteomes" id="UP001431784"/>
    </source>
</evidence>
<accession>A0ABT5TFA9</accession>
<name>A0ABT5TFA9_9RHOB</name>
<organism evidence="2 3">
    <name type="scientific">Roseinatronobacter alkalisoli</name>
    <dbReference type="NCBI Taxonomy" id="3028235"/>
    <lineage>
        <taxon>Bacteria</taxon>
        <taxon>Pseudomonadati</taxon>
        <taxon>Pseudomonadota</taxon>
        <taxon>Alphaproteobacteria</taxon>
        <taxon>Rhodobacterales</taxon>
        <taxon>Paracoccaceae</taxon>
        <taxon>Roseinatronobacter</taxon>
    </lineage>
</organism>
<protein>
    <submittedName>
        <fullName evidence="2">DUF2169 domain-containing protein</fullName>
    </submittedName>
</protein>
<evidence type="ECO:0000313" key="2">
    <source>
        <dbReference type="EMBL" id="MDD7973807.1"/>
    </source>
</evidence>
<evidence type="ECO:0000259" key="1">
    <source>
        <dbReference type="Pfam" id="PF09937"/>
    </source>
</evidence>
<feature type="domain" description="DUF2169" evidence="1">
    <location>
        <begin position="8"/>
        <end position="87"/>
    </location>
</feature>
<comment type="caution">
    <text evidence="2">The sequence shown here is derived from an EMBL/GenBank/DDBJ whole genome shotgun (WGS) entry which is preliminary data.</text>
</comment>
<sequence>MSKGTCLRDFDLRFWQCAPPDQIAIPFLAGDEGYRLTALSPTFPDAVGWLPGIALAVQLNGGHWRRLDLDGVHFDWRTDHRITLTWRTRFPLPDAGGAKLRIGWRYDTRATEGAA</sequence>
<dbReference type="EMBL" id="JAQZSM010000060">
    <property type="protein sequence ID" value="MDD7973807.1"/>
    <property type="molecule type" value="Genomic_DNA"/>
</dbReference>
<keyword evidence="3" id="KW-1185">Reference proteome</keyword>
<dbReference type="Proteomes" id="UP001431784">
    <property type="component" value="Unassembled WGS sequence"/>
</dbReference>
<gene>
    <name evidence="2" type="ORF">PUT78_22435</name>
</gene>
<dbReference type="Pfam" id="PF09937">
    <property type="entry name" value="DUF2169"/>
    <property type="match status" value="1"/>
</dbReference>
<reference evidence="2" key="1">
    <citation type="submission" date="2023-02" db="EMBL/GenBank/DDBJ databases">
        <title>Description of Roseinatronobacter alkalisoli sp. nov., an alkaliphilic bacerium isolated from soda soil.</title>
        <authorList>
            <person name="Wei W."/>
        </authorList>
    </citation>
    <scope>NUCLEOTIDE SEQUENCE</scope>
    <source>
        <strain evidence="2">HJB301</strain>
    </source>
</reference>
<proteinExistence type="predicted"/>